<organism evidence="3 4">
    <name type="scientific">Echria macrotheca</name>
    <dbReference type="NCBI Taxonomy" id="438768"/>
    <lineage>
        <taxon>Eukaryota</taxon>
        <taxon>Fungi</taxon>
        <taxon>Dikarya</taxon>
        <taxon>Ascomycota</taxon>
        <taxon>Pezizomycotina</taxon>
        <taxon>Sordariomycetes</taxon>
        <taxon>Sordariomycetidae</taxon>
        <taxon>Sordariales</taxon>
        <taxon>Schizotheciaceae</taxon>
        <taxon>Echria</taxon>
    </lineage>
</organism>
<evidence type="ECO:0000313" key="3">
    <source>
        <dbReference type="EMBL" id="KAK1761099.1"/>
    </source>
</evidence>
<dbReference type="Pfam" id="PF13637">
    <property type="entry name" value="Ank_4"/>
    <property type="match status" value="1"/>
</dbReference>
<dbReference type="PANTHER" id="PTHR24133">
    <property type="entry name" value="ANKYRIN DOMAIN-CONTAINING"/>
    <property type="match status" value="1"/>
</dbReference>
<feature type="region of interest" description="Disordered" evidence="2">
    <location>
        <begin position="57"/>
        <end position="95"/>
    </location>
</feature>
<reference evidence="3" key="1">
    <citation type="submission" date="2023-06" db="EMBL/GenBank/DDBJ databases">
        <title>Genome-scale phylogeny and comparative genomics of the fungal order Sordariales.</title>
        <authorList>
            <consortium name="Lawrence Berkeley National Laboratory"/>
            <person name="Hensen N."/>
            <person name="Bonometti L."/>
            <person name="Westerberg I."/>
            <person name="Brannstrom I.O."/>
            <person name="Guillou S."/>
            <person name="Cros-Aarteil S."/>
            <person name="Calhoun S."/>
            <person name="Haridas S."/>
            <person name="Kuo A."/>
            <person name="Mondo S."/>
            <person name="Pangilinan J."/>
            <person name="Riley R."/>
            <person name="Labutti K."/>
            <person name="Andreopoulos B."/>
            <person name="Lipzen A."/>
            <person name="Chen C."/>
            <person name="Yanf M."/>
            <person name="Daum C."/>
            <person name="Ng V."/>
            <person name="Clum A."/>
            <person name="Steindorff A."/>
            <person name="Ohm R."/>
            <person name="Martin F."/>
            <person name="Silar P."/>
            <person name="Natvig D."/>
            <person name="Lalanne C."/>
            <person name="Gautier V."/>
            <person name="Ament-Velasquez S.L."/>
            <person name="Kruys A."/>
            <person name="Hutchinson M.I."/>
            <person name="Powell A.J."/>
            <person name="Barry K."/>
            <person name="Miller A.N."/>
            <person name="Grigoriev I.V."/>
            <person name="Debuchy R."/>
            <person name="Gladieux P."/>
            <person name="Thoren M.H."/>
            <person name="Johannesson H."/>
        </authorList>
    </citation>
    <scope>NUCLEOTIDE SEQUENCE</scope>
    <source>
        <strain evidence="3">PSN4</strain>
    </source>
</reference>
<feature type="repeat" description="ANK" evidence="1">
    <location>
        <begin position="155"/>
        <end position="187"/>
    </location>
</feature>
<feature type="repeat" description="ANK" evidence="1">
    <location>
        <begin position="300"/>
        <end position="332"/>
    </location>
</feature>
<dbReference type="InterPro" id="IPR036770">
    <property type="entry name" value="Ankyrin_rpt-contain_sf"/>
</dbReference>
<sequence>MRLESNDSLRLRHQVLQDAQTARDSSSSAAARARTQSLPSRPAALYDGIEVVPDTDAVRTRSNQTAPPTAGRFATGGRATPADNASIRSKKSFAPSQRPRLSKFLGGVGLGGVRGTACDPKYLVEQLCQACKDGDLEWARTEVDKGADVNGLDSKCSPPLYYAVLGGELSIAKLLVEHGALVGGSDGQSSAMVLYAVRRSDIPMLSYLLEHSAPVSGTCLMDKNRRVTPLELAVENGSVEAVKLLLDYGADVHGGGGDTRRRELNPLCSAVDRRHPEVVKVLLNYQARLNGTESTAKWASQVAAIHVAAYRGFEDILDILLQAGADTSVTCQRDGATGVTALHLATSSCAEMLIQAGANIRAGDSTNQYPLSGAVRVRDIGSVKALIQHGAPVNAADLRKETALEIACRLFATDARDGHPEHLATYRQIVGELLAAGKASPGSRSRGQITIRDVCKPMLRSQQPPVDGSKLDLMALMGRIIDIVESQAGVPPKPPGLLREVFGGLVENSVLALIVNKPPA</sequence>
<dbReference type="SUPFAM" id="SSF48403">
    <property type="entry name" value="Ankyrin repeat"/>
    <property type="match status" value="1"/>
</dbReference>
<protein>
    <submittedName>
        <fullName evidence="3">Ankyrin repeat-containing domain protein</fullName>
    </submittedName>
</protein>
<dbReference type="Pfam" id="PF00023">
    <property type="entry name" value="Ank"/>
    <property type="match status" value="1"/>
</dbReference>
<dbReference type="Gene3D" id="1.25.40.20">
    <property type="entry name" value="Ankyrin repeat-containing domain"/>
    <property type="match status" value="1"/>
</dbReference>
<proteinExistence type="predicted"/>
<keyword evidence="4" id="KW-1185">Reference proteome</keyword>
<dbReference type="PROSITE" id="PS50088">
    <property type="entry name" value="ANK_REPEAT"/>
    <property type="match status" value="3"/>
</dbReference>
<dbReference type="Proteomes" id="UP001239445">
    <property type="component" value="Unassembled WGS sequence"/>
</dbReference>
<dbReference type="SMART" id="SM00248">
    <property type="entry name" value="ANK"/>
    <property type="match status" value="7"/>
</dbReference>
<dbReference type="PANTHER" id="PTHR24133:SF40">
    <property type="entry name" value="ANKYRIN REPEAT DOMAIN 44"/>
    <property type="match status" value="1"/>
</dbReference>
<dbReference type="InterPro" id="IPR052391">
    <property type="entry name" value="E3_Ligase-Neurotoxin"/>
</dbReference>
<name>A0AAJ0FGJ9_9PEZI</name>
<dbReference type="AlphaFoldDB" id="A0AAJ0FGJ9"/>
<evidence type="ECO:0000313" key="4">
    <source>
        <dbReference type="Proteomes" id="UP001239445"/>
    </source>
</evidence>
<feature type="repeat" description="ANK" evidence="1">
    <location>
        <begin position="225"/>
        <end position="253"/>
    </location>
</feature>
<dbReference type="Pfam" id="PF12796">
    <property type="entry name" value="Ank_2"/>
    <property type="match status" value="2"/>
</dbReference>
<evidence type="ECO:0000256" key="2">
    <source>
        <dbReference type="SAM" id="MobiDB-lite"/>
    </source>
</evidence>
<dbReference type="InterPro" id="IPR002110">
    <property type="entry name" value="Ankyrin_rpt"/>
</dbReference>
<keyword evidence="1" id="KW-0040">ANK repeat</keyword>
<accession>A0AAJ0FGJ9</accession>
<dbReference type="PROSITE" id="PS50297">
    <property type="entry name" value="ANK_REP_REGION"/>
    <property type="match status" value="2"/>
</dbReference>
<feature type="region of interest" description="Disordered" evidence="2">
    <location>
        <begin position="17"/>
        <end position="40"/>
    </location>
</feature>
<evidence type="ECO:0000256" key="1">
    <source>
        <dbReference type="PROSITE-ProRule" id="PRU00023"/>
    </source>
</evidence>
<feature type="compositionally biased region" description="Low complexity" evidence="2">
    <location>
        <begin position="17"/>
        <end position="37"/>
    </location>
</feature>
<comment type="caution">
    <text evidence="3">The sequence shown here is derived from an EMBL/GenBank/DDBJ whole genome shotgun (WGS) entry which is preliminary data.</text>
</comment>
<dbReference type="EMBL" id="MU839827">
    <property type="protein sequence ID" value="KAK1761099.1"/>
    <property type="molecule type" value="Genomic_DNA"/>
</dbReference>
<gene>
    <name evidence="3" type="ORF">QBC47DRAFT_369079</name>
</gene>